<dbReference type="SUPFAM" id="SSF46785">
    <property type="entry name" value="Winged helix' DNA-binding domain"/>
    <property type="match status" value="1"/>
</dbReference>
<keyword evidence="1" id="KW-0805">Transcription regulation</keyword>
<dbReference type="AlphaFoldDB" id="A0A6J6T798"/>
<dbReference type="InterPro" id="IPR014757">
    <property type="entry name" value="Tscrpt_reg_IclR_C"/>
</dbReference>
<accession>A0A6J6T798</accession>
<dbReference type="InterPro" id="IPR050707">
    <property type="entry name" value="HTH_MetabolicPath_Reg"/>
</dbReference>
<dbReference type="InterPro" id="IPR036390">
    <property type="entry name" value="WH_DNA-bd_sf"/>
</dbReference>
<dbReference type="Pfam" id="PF01614">
    <property type="entry name" value="IclR_C"/>
    <property type="match status" value="1"/>
</dbReference>
<evidence type="ECO:0000313" key="9">
    <source>
        <dbReference type="EMBL" id="CAB4915310.1"/>
    </source>
</evidence>
<protein>
    <submittedName>
        <fullName evidence="7">Unannotated protein</fullName>
    </submittedName>
</protein>
<dbReference type="PANTHER" id="PTHR30136">
    <property type="entry name" value="HELIX-TURN-HELIX TRANSCRIPTIONAL REGULATOR, ICLR FAMILY"/>
    <property type="match status" value="1"/>
</dbReference>
<dbReference type="EMBL" id="CAEZZC010000003">
    <property type="protein sequence ID" value="CAB4742743.1"/>
    <property type="molecule type" value="Genomic_DNA"/>
</dbReference>
<keyword evidence="3" id="KW-0804">Transcription</keyword>
<evidence type="ECO:0000259" key="4">
    <source>
        <dbReference type="PROSITE" id="PS51077"/>
    </source>
</evidence>
<evidence type="ECO:0000313" key="7">
    <source>
        <dbReference type="EMBL" id="CAB4742743.1"/>
    </source>
</evidence>
<dbReference type="Gene3D" id="1.10.10.10">
    <property type="entry name" value="Winged helix-like DNA-binding domain superfamily/Winged helix DNA-binding domain"/>
    <property type="match status" value="1"/>
</dbReference>
<sequence length="260" mass="29126">MPEDSHEKSKNFVQSMERGLSVMKVFNAENHRLTLSEVADLTGYTRATARRFLLTLEELNYIGSTGRFFFLRPKVLELGYAYLSSYSLVSIAQNHLELLAEELRESCSASVLEGENVIYICRAATNRIMTVNLSVGHQLPAYATSMGRTLLAALPEKELDQFLAKYKRKKLTAKTIIDAAELKELLKDVREKGWAMNNQELEEGVQSVSVPIHDKTGKIVAAANVSAHATRVSIEDLEKKFLPKLQATVAEIEKDLSHQL</sequence>
<dbReference type="InterPro" id="IPR012794">
    <property type="entry name" value="PcaR_PcaU"/>
</dbReference>
<dbReference type="EMBL" id="CAFBMV010000002">
    <property type="protein sequence ID" value="CAB4915310.1"/>
    <property type="molecule type" value="Genomic_DNA"/>
</dbReference>
<dbReference type="PROSITE" id="PS51077">
    <property type="entry name" value="HTH_ICLR"/>
    <property type="match status" value="1"/>
</dbReference>
<dbReference type="GO" id="GO:0003700">
    <property type="term" value="F:DNA-binding transcription factor activity"/>
    <property type="evidence" value="ECO:0007669"/>
    <property type="project" value="TreeGrafter"/>
</dbReference>
<evidence type="ECO:0000313" key="8">
    <source>
        <dbReference type="EMBL" id="CAB4869974.1"/>
    </source>
</evidence>
<dbReference type="GO" id="GO:0045892">
    <property type="term" value="P:negative regulation of DNA-templated transcription"/>
    <property type="evidence" value="ECO:0007669"/>
    <property type="project" value="TreeGrafter"/>
</dbReference>
<dbReference type="EMBL" id="CAFBQL010000001">
    <property type="protein sequence ID" value="CAB5051412.1"/>
    <property type="molecule type" value="Genomic_DNA"/>
</dbReference>
<dbReference type="GO" id="GO:0046278">
    <property type="term" value="P:3,4-dihydroxybenzoate metabolic process"/>
    <property type="evidence" value="ECO:0007669"/>
    <property type="project" value="InterPro"/>
</dbReference>
<reference evidence="7" key="1">
    <citation type="submission" date="2020-05" db="EMBL/GenBank/DDBJ databases">
        <authorList>
            <person name="Chiriac C."/>
            <person name="Salcher M."/>
            <person name="Ghai R."/>
            <person name="Kavagutti S V."/>
        </authorList>
    </citation>
    <scope>NUCLEOTIDE SEQUENCE</scope>
</reference>
<dbReference type="GO" id="GO:0045893">
    <property type="term" value="P:positive regulation of DNA-templated transcription"/>
    <property type="evidence" value="ECO:0007669"/>
    <property type="project" value="InterPro"/>
</dbReference>
<name>A0A6J6T798_9ZZZZ</name>
<evidence type="ECO:0000259" key="5">
    <source>
        <dbReference type="PROSITE" id="PS51078"/>
    </source>
</evidence>
<feature type="domain" description="HTH iclR-type" evidence="4">
    <location>
        <begin position="13"/>
        <end position="73"/>
    </location>
</feature>
<dbReference type="EMBL" id="CAEZWT010000010">
    <property type="protein sequence ID" value="CAB4661548.1"/>
    <property type="molecule type" value="Genomic_DNA"/>
</dbReference>
<gene>
    <name evidence="6" type="ORF">UFOPK2289_00552</name>
    <name evidence="7" type="ORF">UFOPK2822_00285</name>
    <name evidence="8" type="ORF">UFOPK3346_00974</name>
    <name evidence="9" type="ORF">UFOPK3670_00321</name>
    <name evidence="10" type="ORF">UFOPK4308_00081</name>
</gene>
<dbReference type="PANTHER" id="PTHR30136:SF34">
    <property type="entry name" value="TRANSCRIPTIONAL REGULATOR"/>
    <property type="match status" value="1"/>
</dbReference>
<dbReference type="Gene3D" id="3.30.450.40">
    <property type="match status" value="1"/>
</dbReference>
<dbReference type="EMBL" id="CAFBLE010000007">
    <property type="protein sequence ID" value="CAB4869974.1"/>
    <property type="molecule type" value="Genomic_DNA"/>
</dbReference>
<evidence type="ECO:0000256" key="1">
    <source>
        <dbReference type="ARBA" id="ARBA00023015"/>
    </source>
</evidence>
<evidence type="ECO:0000256" key="3">
    <source>
        <dbReference type="ARBA" id="ARBA00023163"/>
    </source>
</evidence>
<dbReference type="InterPro" id="IPR036388">
    <property type="entry name" value="WH-like_DNA-bd_sf"/>
</dbReference>
<feature type="domain" description="IclR-ED" evidence="5">
    <location>
        <begin position="74"/>
        <end position="258"/>
    </location>
</feature>
<evidence type="ECO:0000313" key="6">
    <source>
        <dbReference type="EMBL" id="CAB4661548.1"/>
    </source>
</evidence>
<dbReference type="SMART" id="SM00346">
    <property type="entry name" value="HTH_ICLR"/>
    <property type="match status" value="1"/>
</dbReference>
<proteinExistence type="predicted"/>
<dbReference type="SUPFAM" id="SSF55781">
    <property type="entry name" value="GAF domain-like"/>
    <property type="match status" value="1"/>
</dbReference>
<dbReference type="Pfam" id="PF09339">
    <property type="entry name" value="HTH_IclR"/>
    <property type="match status" value="1"/>
</dbReference>
<dbReference type="GO" id="GO:0003677">
    <property type="term" value="F:DNA binding"/>
    <property type="evidence" value="ECO:0007669"/>
    <property type="project" value="UniProtKB-KW"/>
</dbReference>
<organism evidence="7">
    <name type="scientific">freshwater metagenome</name>
    <dbReference type="NCBI Taxonomy" id="449393"/>
    <lineage>
        <taxon>unclassified sequences</taxon>
        <taxon>metagenomes</taxon>
        <taxon>ecological metagenomes</taxon>
    </lineage>
</organism>
<evidence type="ECO:0000313" key="10">
    <source>
        <dbReference type="EMBL" id="CAB5051412.1"/>
    </source>
</evidence>
<dbReference type="InterPro" id="IPR029016">
    <property type="entry name" value="GAF-like_dom_sf"/>
</dbReference>
<evidence type="ECO:0000256" key="2">
    <source>
        <dbReference type="ARBA" id="ARBA00023125"/>
    </source>
</evidence>
<keyword evidence="2" id="KW-0238">DNA-binding</keyword>
<dbReference type="InterPro" id="IPR005471">
    <property type="entry name" value="Tscrpt_reg_IclR_N"/>
</dbReference>
<dbReference type="NCBIfam" id="TIGR02431">
    <property type="entry name" value="pcaR_pcaU"/>
    <property type="match status" value="1"/>
</dbReference>
<dbReference type="PROSITE" id="PS51078">
    <property type="entry name" value="ICLR_ED"/>
    <property type="match status" value="1"/>
</dbReference>